<proteinExistence type="predicted"/>
<reference evidence="1" key="1">
    <citation type="journal article" date="2021" name="Proc. Natl. Acad. Sci. U.S.A.">
        <title>A Catalog of Tens of Thousands of Viruses from Human Metagenomes Reveals Hidden Associations with Chronic Diseases.</title>
        <authorList>
            <person name="Tisza M.J."/>
            <person name="Buck C.B."/>
        </authorList>
    </citation>
    <scope>NUCLEOTIDE SEQUENCE</scope>
    <source>
        <strain evidence="1">CtFn287</strain>
    </source>
</reference>
<evidence type="ECO:0000313" key="1">
    <source>
        <dbReference type="EMBL" id="DAD73940.1"/>
    </source>
</evidence>
<dbReference type="EMBL" id="BK014748">
    <property type="protein sequence ID" value="DAD73940.1"/>
    <property type="molecule type" value="Genomic_DNA"/>
</dbReference>
<name>A0A8S5LVD5_9CAUD</name>
<organism evidence="1">
    <name type="scientific">Siphoviridae sp. ctFn287</name>
    <dbReference type="NCBI Taxonomy" id="2826215"/>
    <lineage>
        <taxon>Viruses</taxon>
        <taxon>Duplodnaviria</taxon>
        <taxon>Heunggongvirae</taxon>
        <taxon>Uroviricota</taxon>
        <taxon>Caudoviricetes</taxon>
    </lineage>
</organism>
<protein>
    <submittedName>
        <fullName evidence="1">Uncharacterized protein</fullName>
    </submittedName>
</protein>
<sequence>MANNGELAFKGQIGRIRQNIANAYTQAGQKGATMPSVQNSDNLATTIASIKSGGGGTADNECDLLLTGGYGGLTREQCEKIINGNYRCF</sequence>
<accession>A0A8S5LVD5</accession>